<keyword evidence="6 12" id="KW-0378">Hydrolase</keyword>
<feature type="compositionally biased region" description="Low complexity" evidence="8">
    <location>
        <begin position="968"/>
        <end position="988"/>
    </location>
</feature>
<dbReference type="SUPFAM" id="SSF48371">
    <property type="entry name" value="ARM repeat"/>
    <property type="match status" value="1"/>
</dbReference>
<dbReference type="Proteomes" id="UP000694856">
    <property type="component" value="Chromosome X"/>
</dbReference>
<organism evidence="11 12">
    <name type="scientific">Camelus ferus</name>
    <name type="common">Wild bactrian camel</name>
    <name type="synonym">Camelus bactrianus ferus</name>
    <dbReference type="NCBI Taxonomy" id="419612"/>
    <lineage>
        <taxon>Eukaryota</taxon>
        <taxon>Metazoa</taxon>
        <taxon>Chordata</taxon>
        <taxon>Craniata</taxon>
        <taxon>Vertebrata</taxon>
        <taxon>Euteleostomi</taxon>
        <taxon>Mammalia</taxon>
        <taxon>Eutheria</taxon>
        <taxon>Laurasiatheria</taxon>
        <taxon>Artiodactyla</taxon>
        <taxon>Tylopoda</taxon>
        <taxon>Camelidae</taxon>
        <taxon>Camelus</taxon>
    </lineage>
</organism>
<evidence type="ECO:0000256" key="4">
    <source>
        <dbReference type="ARBA" id="ARBA00022670"/>
    </source>
</evidence>
<dbReference type="RefSeq" id="XP_032330622.1">
    <property type="nucleotide sequence ID" value="XM_032474731.1"/>
</dbReference>
<feature type="region of interest" description="Disordered" evidence="8">
    <location>
        <begin position="1"/>
        <end position="66"/>
    </location>
</feature>
<keyword evidence="5" id="KW-0833">Ubl conjugation pathway</keyword>
<dbReference type="EC" id="3.4.19.12" evidence="3"/>
<evidence type="ECO:0000256" key="8">
    <source>
        <dbReference type="SAM" id="MobiDB-lite"/>
    </source>
</evidence>
<proteinExistence type="inferred from homology"/>
<evidence type="ECO:0000256" key="7">
    <source>
        <dbReference type="ARBA" id="ARBA00022807"/>
    </source>
</evidence>
<gene>
    <name evidence="12" type="primary">LOC102507140</name>
</gene>
<evidence type="ECO:0000256" key="3">
    <source>
        <dbReference type="ARBA" id="ARBA00012759"/>
    </source>
</evidence>
<dbReference type="Pfam" id="PF22900">
    <property type="entry name" value="UCH_UBL1"/>
    <property type="match status" value="1"/>
</dbReference>
<name>A0A8B8SMI2_CAMFR</name>
<evidence type="ECO:0000256" key="5">
    <source>
        <dbReference type="ARBA" id="ARBA00022786"/>
    </source>
</evidence>
<dbReference type="GeneID" id="102507140"/>
<evidence type="ECO:0000259" key="9">
    <source>
        <dbReference type="Pfam" id="PF22900"/>
    </source>
</evidence>
<dbReference type="InterPro" id="IPR016024">
    <property type="entry name" value="ARM-type_fold"/>
</dbReference>
<feature type="region of interest" description="Disordered" evidence="8">
    <location>
        <begin position="965"/>
        <end position="997"/>
    </location>
</feature>
<evidence type="ECO:0000256" key="1">
    <source>
        <dbReference type="ARBA" id="ARBA00000707"/>
    </source>
</evidence>
<dbReference type="KEGG" id="cfr:102507140"/>
<evidence type="ECO:0000256" key="2">
    <source>
        <dbReference type="ARBA" id="ARBA00009085"/>
    </source>
</evidence>
<reference evidence="12" key="1">
    <citation type="submission" date="2025-08" db="UniProtKB">
        <authorList>
            <consortium name="RefSeq"/>
        </authorList>
    </citation>
    <scope>IDENTIFICATION</scope>
    <source>
        <tissue evidence="12">Ear skin</tissue>
    </source>
</reference>
<evidence type="ECO:0000259" key="10">
    <source>
        <dbReference type="Pfam" id="PF25010"/>
    </source>
</evidence>
<comment type="similarity">
    <text evidence="2">Belongs to the peptidase C19 family.</text>
</comment>
<comment type="catalytic activity">
    <reaction evidence="1">
        <text>Thiol-dependent hydrolysis of ester, thioester, amide, peptide and isopeptide bonds formed by the C-terminal Gly of ubiquitin (a 76-residue protein attached to proteins as an intracellular targeting signal).</text>
        <dbReference type="EC" id="3.4.19.12"/>
    </reaction>
</comment>
<evidence type="ECO:0000313" key="12">
    <source>
        <dbReference type="RefSeq" id="XP_032330622.1"/>
    </source>
</evidence>
<keyword evidence="7" id="KW-0788">Thiol protease</keyword>
<dbReference type="GO" id="GO:0004843">
    <property type="term" value="F:cysteine-type deubiquitinase activity"/>
    <property type="evidence" value="ECO:0007669"/>
    <property type="project" value="UniProtKB-EC"/>
</dbReference>
<accession>A0A8B8SMI2</accession>
<evidence type="ECO:0000313" key="11">
    <source>
        <dbReference type="Proteomes" id="UP000694856"/>
    </source>
</evidence>
<keyword evidence="4" id="KW-0645">Protease</keyword>
<keyword evidence="11" id="KW-1185">Reference proteome</keyword>
<evidence type="ECO:0000256" key="6">
    <source>
        <dbReference type="ARBA" id="ARBA00022801"/>
    </source>
</evidence>
<dbReference type="Pfam" id="PF25010">
    <property type="entry name" value="ARM_UBP24_USP9X-Y"/>
    <property type="match status" value="1"/>
</dbReference>
<feature type="domain" description="UBP34/UBP24/USP9X/USP9Y-like ARM repeat region" evidence="10">
    <location>
        <begin position="330"/>
        <end position="747"/>
    </location>
</feature>
<sequence>MTATTRGSPVGGNDSQGQAPDGQSQPSFQNQTSSPDSSNENSLATPPDEQGQGDAPPHHEDEEPAFPHTDLAKLDDMINRPRWVVPVLPKGELEVLLEAAIDLSKKGLDVKSEACQRFFRDGLTVSFTKILMDEAVSGWKFEIHRCIINNTHRLVELCVAKLSQDWFPLLELLAMALNPHCKFHVYNGTRPCESISTSAQLPEDEQFARSSDPRSPKGWLVDLINKFGTLNGFQILHDRFINGPSLNVQVIAALIKPFGQCYEFLSQHTVKKYFIPIIEIVPQFLENLTDEELKKEAKNETKNDALSMIIKSLKNLASRIPGQEETVKVLEIFRLKMILRLLQISSFNGKMNALNEINKVISSVSYYAHRHGNPEEEEWLTAERMAEWIQQNNILSIVLRDSLHQPQYVEKLEKILRFVIKEKALTLQDLDNIWAAQAGKHEAIVKNVHDLLAKLAWDFSPEQLDHLFDCFKASWTNAGKKQREKLLELIRRLAEDDKDGVMAHKVLNLLWNLAHSDDVPVDIMDLALSAHIKILDYSCSQDRDTQKIQWIDRFIEELRTNDKWVIPALKQIREICSLFGESPQNLSQTQRSPHVFYRHDLINQLQHNHALVTLVAENLATYMNSMRLYARDNEDYDPQTVRLGSRYSHVQEVQERLNFLRFLLKDGQLWLCAPQAKQIWKCLAENAVYLCDREACFKWYSKLMGDEPDLDPDINKDFFESNVLQLDPLLLTENGMKCFERFFKAVNCREGKLVAKRRAYMMDDLELIGLDYLWRVVIQSNDDIANRAIDLLKEIYTNLGPRLQVNQIVIHEDFIQSCFDRLKASYDTLCVLDGDKDSINCARQEAIRMVRVLTVLREYINECDSDYREERTILPMSRAFHGKHLSLIVRFPNHGRQVDDLDIWSHTNDTVGSVRRCILNRIKANLAHTKVELFVGGELIDSEDDRKLIGQLNLKDKSVITAKLTQVSSNMPSSPDSSSDSSTGSPGNHCNRYSDGPNPEVESFLPGVIMSQHPRYISFLWQIADLGSSLNMPTLRDGARILMKLMPPDSTTIEKLRTICLDQAKLGENNLGPSLDSLFFGPSASRVLYLTEVVYAMLMPAGAPLADDSSDFQFHFLKSGGLSLVLSMLTRNNFLPNTDTETRRGAYFNGLKIAKLLLTAVGYGHVRAVAEACQPVVDGADPIKPINQVTHDQAVVLQNALQNTPNPSSECMLRNVSIHLAQQISDEHPASPRSPFECFRLPPSAGCLGKAGFGRKRMVSI</sequence>
<dbReference type="InterPro" id="IPR056850">
    <property type="entry name" value="ARM_UBP34_24_USP9X_Y"/>
</dbReference>
<dbReference type="InterPro" id="IPR055176">
    <property type="entry name" value="UBP24/USP9X/USP9Y_UBL"/>
</dbReference>
<feature type="domain" description="UBP24/USP9X/USP9Y ubiquitin-like" evidence="9">
    <location>
        <begin position="880"/>
        <end position="966"/>
    </location>
</feature>
<dbReference type="GO" id="GO:0006508">
    <property type="term" value="P:proteolysis"/>
    <property type="evidence" value="ECO:0007669"/>
    <property type="project" value="UniProtKB-KW"/>
</dbReference>
<dbReference type="AlphaFoldDB" id="A0A8B8SMI2"/>
<feature type="compositionally biased region" description="Polar residues" evidence="8">
    <location>
        <begin position="1"/>
        <end position="44"/>
    </location>
</feature>
<protein>
    <recommendedName>
        <fullName evidence="3">ubiquitinyl hydrolase 1</fullName>
        <ecNumber evidence="3">3.4.19.12</ecNumber>
    </recommendedName>
</protein>